<protein>
    <submittedName>
        <fullName evidence="1">Uncharacterized protein</fullName>
    </submittedName>
</protein>
<keyword evidence="2" id="KW-1185">Reference proteome</keyword>
<comment type="caution">
    <text evidence="1">The sequence shown here is derived from an EMBL/GenBank/DDBJ whole genome shotgun (WGS) entry which is preliminary data.</text>
</comment>
<organism evidence="1 2">
    <name type="scientific">Sphingomicrobium lutaoense</name>
    <dbReference type="NCBI Taxonomy" id="515949"/>
    <lineage>
        <taxon>Bacteria</taxon>
        <taxon>Pseudomonadati</taxon>
        <taxon>Pseudomonadota</taxon>
        <taxon>Alphaproteobacteria</taxon>
        <taxon>Sphingomonadales</taxon>
        <taxon>Sphingomonadaceae</taxon>
        <taxon>Sphingomicrobium</taxon>
    </lineage>
</organism>
<reference evidence="1 2" key="1">
    <citation type="submission" date="2020-08" db="EMBL/GenBank/DDBJ databases">
        <title>Genomic Encyclopedia of Type Strains, Phase IV (KMG-IV): sequencing the most valuable type-strain genomes for metagenomic binning, comparative biology and taxonomic classification.</title>
        <authorList>
            <person name="Goeker M."/>
        </authorList>
    </citation>
    <scope>NUCLEOTIDE SEQUENCE [LARGE SCALE GENOMIC DNA]</scope>
    <source>
        <strain evidence="1 2">DSM 24194</strain>
    </source>
</reference>
<accession>A0A839Z1I2</accession>
<dbReference type="AlphaFoldDB" id="A0A839Z1I2"/>
<evidence type="ECO:0000313" key="1">
    <source>
        <dbReference type="EMBL" id="MBB3763532.1"/>
    </source>
</evidence>
<proteinExistence type="predicted"/>
<dbReference type="Proteomes" id="UP000578569">
    <property type="component" value="Unassembled WGS sequence"/>
</dbReference>
<gene>
    <name evidence="1" type="ORF">FHS50_000555</name>
</gene>
<name>A0A839Z1I2_9SPHN</name>
<dbReference type="EMBL" id="JACICF010000001">
    <property type="protein sequence ID" value="MBB3763532.1"/>
    <property type="molecule type" value="Genomic_DNA"/>
</dbReference>
<dbReference type="RefSeq" id="WP_183932869.1">
    <property type="nucleotide sequence ID" value="NZ_JACICF010000001.1"/>
</dbReference>
<sequence>MHFDLPDVIGPFITSSRSRTKEKNGPSRAVPIMDFRGAKNVRFAPQLDRQSFEDDRRALRSGHLARSLPVFIFPYAAIQWKRR</sequence>
<evidence type="ECO:0000313" key="2">
    <source>
        <dbReference type="Proteomes" id="UP000578569"/>
    </source>
</evidence>